<dbReference type="RefSeq" id="WP_207363650.1">
    <property type="nucleotide sequence ID" value="NZ_JAFMYV010000002.1"/>
</dbReference>
<dbReference type="GO" id="GO:0006753">
    <property type="term" value="P:nucleoside phosphate metabolic process"/>
    <property type="evidence" value="ECO:0007669"/>
    <property type="project" value="TreeGrafter"/>
</dbReference>
<dbReference type="PANTHER" id="PTHR11839">
    <property type="entry name" value="UDP/ADP-SUGAR PYROPHOSPHATASE"/>
    <property type="match status" value="1"/>
</dbReference>
<organism evidence="9 10">
    <name type="scientific">Fibrella rubiginis</name>
    <dbReference type="NCBI Taxonomy" id="2817060"/>
    <lineage>
        <taxon>Bacteria</taxon>
        <taxon>Pseudomonadati</taxon>
        <taxon>Bacteroidota</taxon>
        <taxon>Cytophagia</taxon>
        <taxon>Cytophagales</taxon>
        <taxon>Spirosomataceae</taxon>
        <taxon>Fibrella</taxon>
    </lineage>
</organism>
<dbReference type="Pfam" id="PF00293">
    <property type="entry name" value="NUDIX"/>
    <property type="match status" value="1"/>
</dbReference>
<comment type="caution">
    <text evidence="9">The sequence shown here is derived from an EMBL/GenBank/DDBJ whole genome shotgun (WGS) entry which is preliminary data.</text>
</comment>
<dbReference type="GO" id="GO:0016787">
    <property type="term" value="F:hydrolase activity"/>
    <property type="evidence" value="ECO:0007669"/>
    <property type="project" value="UniProtKB-KW"/>
</dbReference>
<dbReference type="PROSITE" id="PS51462">
    <property type="entry name" value="NUDIX"/>
    <property type="match status" value="1"/>
</dbReference>
<reference evidence="9" key="1">
    <citation type="submission" date="2021-03" db="EMBL/GenBank/DDBJ databases">
        <title>Fibrella sp. HMF5335 genome sequencing and assembly.</title>
        <authorList>
            <person name="Kang H."/>
            <person name="Kim H."/>
            <person name="Bae S."/>
            <person name="Joh K."/>
        </authorList>
    </citation>
    <scope>NUCLEOTIDE SEQUENCE</scope>
    <source>
        <strain evidence="9">HMF5335</strain>
    </source>
</reference>
<proteinExistence type="inferred from homology"/>
<dbReference type="GO" id="GO:0019693">
    <property type="term" value="P:ribose phosphate metabolic process"/>
    <property type="evidence" value="ECO:0007669"/>
    <property type="project" value="TreeGrafter"/>
</dbReference>
<dbReference type="Proteomes" id="UP000664034">
    <property type="component" value="Unassembled WGS sequence"/>
</dbReference>
<feature type="domain" description="Nudix hydrolase" evidence="8">
    <location>
        <begin position="49"/>
        <end position="187"/>
    </location>
</feature>
<evidence type="ECO:0000256" key="3">
    <source>
        <dbReference type="ARBA" id="ARBA00007275"/>
    </source>
</evidence>
<sequence>MIPPSYPDDPLPWQTEGSDYVYRERWLTVRKDAVRLAKGGYMPDYYLFEYTDWINVVAVTTAGQLVLIRIYRHGVGQTLFELCAGAVDPPPPGVDPRSEAYLLATAQRELLEETGFGGGTWQLFMTASANTGTHTNLNYTFLAIDVDRVQAQDLEDTEEITVHLVSPAEAWEIINSGQMKQAICLAPLLKYLATMPRSALSGNSQQQ</sequence>
<evidence type="ECO:0000313" key="9">
    <source>
        <dbReference type="EMBL" id="MBO0936108.1"/>
    </source>
</evidence>
<keyword evidence="10" id="KW-1185">Reference proteome</keyword>
<dbReference type="InterPro" id="IPR000086">
    <property type="entry name" value="NUDIX_hydrolase_dom"/>
</dbReference>
<protein>
    <recommendedName>
        <fullName evidence="4">GDP-mannose pyrophosphatase</fullName>
    </recommendedName>
    <alternativeName>
        <fullName evidence="6">GDP-mannose hydrolase</fullName>
    </alternativeName>
    <alternativeName>
        <fullName evidence="7">GDPMK</fullName>
    </alternativeName>
</protein>
<dbReference type="InterPro" id="IPR015797">
    <property type="entry name" value="NUDIX_hydrolase-like_dom_sf"/>
</dbReference>
<comment type="similarity">
    <text evidence="3">Belongs to the Nudix hydrolase family. NudK subfamily.</text>
</comment>
<name>A0A939GGN3_9BACT</name>
<evidence type="ECO:0000256" key="5">
    <source>
        <dbReference type="ARBA" id="ARBA00022801"/>
    </source>
</evidence>
<comment type="catalytic activity">
    <reaction evidence="1">
        <text>GDP-alpha-D-mannose + H2O = alpha-D-mannose 1-phosphate + GMP + 2 H(+)</text>
        <dbReference type="Rhea" id="RHEA:27978"/>
        <dbReference type="ChEBI" id="CHEBI:15377"/>
        <dbReference type="ChEBI" id="CHEBI:15378"/>
        <dbReference type="ChEBI" id="CHEBI:57527"/>
        <dbReference type="ChEBI" id="CHEBI:58115"/>
        <dbReference type="ChEBI" id="CHEBI:58409"/>
    </reaction>
</comment>
<dbReference type="AlphaFoldDB" id="A0A939GGN3"/>
<accession>A0A939GGN3</accession>
<dbReference type="EMBL" id="JAFMYV010000002">
    <property type="protein sequence ID" value="MBO0936108.1"/>
    <property type="molecule type" value="Genomic_DNA"/>
</dbReference>
<dbReference type="PANTHER" id="PTHR11839:SF18">
    <property type="entry name" value="NUDIX HYDROLASE DOMAIN-CONTAINING PROTEIN"/>
    <property type="match status" value="1"/>
</dbReference>
<comment type="cofactor">
    <cofactor evidence="2">
        <name>Mg(2+)</name>
        <dbReference type="ChEBI" id="CHEBI:18420"/>
    </cofactor>
</comment>
<keyword evidence="5 9" id="KW-0378">Hydrolase</keyword>
<evidence type="ECO:0000256" key="6">
    <source>
        <dbReference type="ARBA" id="ARBA00032162"/>
    </source>
</evidence>
<gene>
    <name evidence="9" type="ORF">J2I47_06075</name>
</gene>
<evidence type="ECO:0000259" key="8">
    <source>
        <dbReference type="PROSITE" id="PS51462"/>
    </source>
</evidence>
<evidence type="ECO:0000313" key="10">
    <source>
        <dbReference type="Proteomes" id="UP000664034"/>
    </source>
</evidence>
<evidence type="ECO:0000256" key="1">
    <source>
        <dbReference type="ARBA" id="ARBA00000847"/>
    </source>
</evidence>
<evidence type="ECO:0000256" key="2">
    <source>
        <dbReference type="ARBA" id="ARBA00001946"/>
    </source>
</evidence>
<dbReference type="SUPFAM" id="SSF55811">
    <property type="entry name" value="Nudix"/>
    <property type="match status" value="1"/>
</dbReference>
<evidence type="ECO:0000256" key="7">
    <source>
        <dbReference type="ARBA" id="ARBA00032272"/>
    </source>
</evidence>
<evidence type="ECO:0000256" key="4">
    <source>
        <dbReference type="ARBA" id="ARBA00016377"/>
    </source>
</evidence>
<dbReference type="CDD" id="cd03424">
    <property type="entry name" value="NUDIX_ADPRase_Nudt5_UGPPase_Nudt14"/>
    <property type="match status" value="1"/>
</dbReference>
<dbReference type="Gene3D" id="3.90.79.10">
    <property type="entry name" value="Nucleoside Triphosphate Pyrophosphohydrolase"/>
    <property type="match status" value="1"/>
</dbReference>